<protein>
    <submittedName>
        <fullName evidence="1">Uncharacterized protein</fullName>
    </submittedName>
</protein>
<dbReference type="Proteomes" id="UP001189122">
    <property type="component" value="Unassembled WGS sequence"/>
</dbReference>
<accession>A0A7I8J164</accession>
<reference evidence="1 2" key="1">
    <citation type="submission" date="2019-12" db="EMBL/GenBank/DDBJ databases">
        <authorList>
            <person name="Scholz U."/>
            <person name="Mascher M."/>
            <person name="Fiebig A."/>
        </authorList>
    </citation>
    <scope>NUCLEOTIDE SEQUENCE</scope>
</reference>
<dbReference type="EMBL" id="CACRZD030000007">
    <property type="protein sequence ID" value="CAA6663060.1"/>
    <property type="molecule type" value="Genomic_DNA"/>
</dbReference>
<gene>
    <name evidence="1" type="ORF">SI7747_07009445</name>
</gene>
<evidence type="ECO:0000313" key="1">
    <source>
        <dbReference type="EMBL" id="CAA2623518.1"/>
    </source>
</evidence>
<name>A0A7I8J164_SPIIN</name>
<organism evidence="1">
    <name type="scientific">Spirodela intermedia</name>
    <name type="common">Intermediate duckweed</name>
    <dbReference type="NCBI Taxonomy" id="51605"/>
    <lineage>
        <taxon>Eukaryota</taxon>
        <taxon>Viridiplantae</taxon>
        <taxon>Streptophyta</taxon>
        <taxon>Embryophyta</taxon>
        <taxon>Tracheophyta</taxon>
        <taxon>Spermatophyta</taxon>
        <taxon>Magnoliopsida</taxon>
        <taxon>Liliopsida</taxon>
        <taxon>Araceae</taxon>
        <taxon>Lemnoideae</taxon>
        <taxon>Spirodela</taxon>
    </lineage>
</organism>
<evidence type="ECO:0000313" key="2">
    <source>
        <dbReference type="Proteomes" id="UP001189122"/>
    </source>
</evidence>
<dbReference type="AlphaFoldDB" id="A0A7I8J164"/>
<proteinExistence type="predicted"/>
<sequence length="35" mass="4248">MRRSNQTRKKARDGFWEWGRGSLSHTLSTQIWKKN</sequence>
<keyword evidence="2" id="KW-1185">Reference proteome</keyword>
<dbReference type="EMBL" id="LR743594">
    <property type="protein sequence ID" value="CAA2623518.1"/>
    <property type="molecule type" value="Genomic_DNA"/>
</dbReference>